<keyword evidence="13" id="KW-1185">Reference proteome</keyword>
<evidence type="ECO:0000256" key="7">
    <source>
        <dbReference type="ARBA" id="ARBA00023242"/>
    </source>
</evidence>
<dbReference type="Pfam" id="PF16969">
    <property type="entry name" value="SRP68"/>
    <property type="match status" value="1"/>
</dbReference>
<sequence length="651" mass="71559">MDITKVVVSLREKALLYGDYATYRSQLAKKLLNCRKKLNIATRSRGKFHPKSKITGEQIAGNQEYVQLQLLTAERAWAHAMSMKAIHSADTKGISGKARSHIVSRLEKGARTAEELVNALSEDGTGATSTDLLEARAYAALLRGAAYFEKQSWQACLESYSIPRIIYSLLSTSVKGDIFKDLLTETIDPSIRYAAYKIKVPRTQPIASIALKTFPIADRVLVDRITALHPTILKYGDTDPKHSTSGAEGAPTTLAWRGRKVSIEDAAIAVAWASVNTAKSKLTERLSQSSDHQPKELAAAYDDILTASQDAVDATKQAIDELKSEGVPQSDPRMQSLQITRTAVNYEMISWRIGRNRVLTGEDDGARPDFGETSRRKKNIKEEQQEEEEAEPQRKKDEAPGRQIARLKEKVVLYDGTLQSLESITELPGVANDEELSTRLQATLQYFTALKCLAIARSHSIAGNVVNTLALVKHAVDECQAALPVLLAEESTSGSPRNISVTKQDIQSLHELLRGELERSRAMVEISNLQKQQQQSTAGEASATTKKPLIHQLASYPAGGVVDLKNIVAYPPQIESIPVKPLFLDAAWNYIEYPDKTGGATGTKPSSGAGSKEAQQQKGTAAAITQEKQEEQQQQQQQQKPQKKGWFGFGR</sequence>
<protein>
    <recommendedName>
        <fullName evidence="9 10">Signal recognition particle subunit SRP68</fullName>
        <shortName evidence="10">SRP68</shortName>
    </recommendedName>
</protein>
<evidence type="ECO:0000256" key="11">
    <source>
        <dbReference type="SAM" id="MobiDB-lite"/>
    </source>
</evidence>
<name>A0AAN6N1B2_9PEZI</name>
<organism evidence="12 13">
    <name type="scientific">Diplogelasinospora grovesii</name>
    <dbReference type="NCBI Taxonomy" id="303347"/>
    <lineage>
        <taxon>Eukaryota</taxon>
        <taxon>Fungi</taxon>
        <taxon>Dikarya</taxon>
        <taxon>Ascomycota</taxon>
        <taxon>Pezizomycotina</taxon>
        <taxon>Sordariomycetes</taxon>
        <taxon>Sordariomycetidae</taxon>
        <taxon>Sordariales</taxon>
        <taxon>Diplogelasinosporaceae</taxon>
        <taxon>Diplogelasinospora</taxon>
    </lineage>
</organism>
<evidence type="ECO:0000256" key="8">
    <source>
        <dbReference type="ARBA" id="ARBA00023274"/>
    </source>
</evidence>
<dbReference type="CDD" id="cd15481">
    <property type="entry name" value="SRP68-RBD"/>
    <property type="match status" value="1"/>
</dbReference>
<keyword evidence="8 10" id="KW-0687">Ribonucleoprotein</keyword>
<comment type="similarity">
    <text evidence="3 10">Belongs to the SRP68 family.</text>
</comment>
<dbReference type="GO" id="GO:0005730">
    <property type="term" value="C:nucleolus"/>
    <property type="evidence" value="ECO:0007669"/>
    <property type="project" value="UniProtKB-SubCell"/>
</dbReference>
<dbReference type="InterPro" id="IPR038253">
    <property type="entry name" value="SRP68_N_sf"/>
</dbReference>
<dbReference type="GO" id="GO:0005786">
    <property type="term" value="C:signal recognition particle, endoplasmic reticulum targeting"/>
    <property type="evidence" value="ECO:0007669"/>
    <property type="project" value="UniProtKB-KW"/>
</dbReference>
<dbReference type="Gene3D" id="1.10.3450.40">
    <property type="entry name" value="Signal recognition particle, SRP68 subunit, RNA-binding domain"/>
    <property type="match status" value="1"/>
</dbReference>
<reference evidence="13" key="1">
    <citation type="journal article" date="2023" name="Mol. Phylogenet. Evol.">
        <title>Genome-scale phylogeny and comparative genomics of the fungal order Sordariales.</title>
        <authorList>
            <person name="Hensen N."/>
            <person name="Bonometti L."/>
            <person name="Westerberg I."/>
            <person name="Brannstrom I.O."/>
            <person name="Guillou S."/>
            <person name="Cros-Aarteil S."/>
            <person name="Calhoun S."/>
            <person name="Haridas S."/>
            <person name="Kuo A."/>
            <person name="Mondo S."/>
            <person name="Pangilinan J."/>
            <person name="Riley R."/>
            <person name="LaButti K."/>
            <person name="Andreopoulos B."/>
            <person name="Lipzen A."/>
            <person name="Chen C."/>
            <person name="Yan M."/>
            <person name="Daum C."/>
            <person name="Ng V."/>
            <person name="Clum A."/>
            <person name="Steindorff A."/>
            <person name="Ohm R.A."/>
            <person name="Martin F."/>
            <person name="Silar P."/>
            <person name="Natvig D.O."/>
            <person name="Lalanne C."/>
            <person name="Gautier V."/>
            <person name="Ament-Velasquez S.L."/>
            <person name="Kruys A."/>
            <person name="Hutchinson M.I."/>
            <person name="Powell A.J."/>
            <person name="Barry K."/>
            <person name="Miller A.N."/>
            <person name="Grigoriev I.V."/>
            <person name="Debuchy R."/>
            <person name="Gladieux P."/>
            <person name="Hiltunen Thoren M."/>
            <person name="Johannesson H."/>
        </authorList>
    </citation>
    <scope>NUCLEOTIDE SEQUENCE [LARGE SCALE GENOMIC DNA]</scope>
    <source>
        <strain evidence="13">CBS 340.73</strain>
    </source>
</reference>
<keyword evidence="6 10" id="KW-0733">Signal recognition particle</keyword>
<evidence type="ECO:0000256" key="6">
    <source>
        <dbReference type="ARBA" id="ARBA00023135"/>
    </source>
</evidence>
<feature type="compositionally biased region" description="Basic and acidic residues" evidence="11">
    <location>
        <begin position="364"/>
        <end position="374"/>
    </location>
</feature>
<feature type="compositionally biased region" description="Polar residues" evidence="11">
    <location>
        <begin position="603"/>
        <end position="619"/>
    </location>
</feature>
<evidence type="ECO:0000313" key="12">
    <source>
        <dbReference type="EMBL" id="KAK3936776.1"/>
    </source>
</evidence>
<accession>A0AAN6N1B2</accession>
<feature type="compositionally biased region" description="Basic and acidic residues" evidence="11">
    <location>
        <begin position="391"/>
        <end position="402"/>
    </location>
</feature>
<dbReference type="GO" id="GO:0006614">
    <property type="term" value="P:SRP-dependent cotranslational protein targeting to membrane"/>
    <property type="evidence" value="ECO:0007669"/>
    <property type="project" value="InterPro"/>
</dbReference>
<evidence type="ECO:0000256" key="5">
    <source>
        <dbReference type="ARBA" id="ARBA00022884"/>
    </source>
</evidence>
<dbReference type="InterPro" id="IPR034652">
    <property type="entry name" value="SRP68-RBD"/>
</dbReference>
<keyword evidence="7" id="KW-0539">Nucleus</keyword>
<evidence type="ECO:0000256" key="4">
    <source>
        <dbReference type="ARBA" id="ARBA00022490"/>
    </source>
</evidence>
<dbReference type="GO" id="GO:0008312">
    <property type="term" value="F:7S RNA binding"/>
    <property type="evidence" value="ECO:0007669"/>
    <property type="project" value="InterPro"/>
</dbReference>
<evidence type="ECO:0000256" key="2">
    <source>
        <dbReference type="ARBA" id="ARBA00004604"/>
    </source>
</evidence>
<dbReference type="GO" id="GO:0030942">
    <property type="term" value="F:endoplasmic reticulum signal peptide binding"/>
    <property type="evidence" value="ECO:0007669"/>
    <property type="project" value="InterPro"/>
</dbReference>
<keyword evidence="5 10" id="KW-0694">RNA-binding</keyword>
<dbReference type="PIRSF" id="PIRSF038995">
    <property type="entry name" value="SRP68"/>
    <property type="match status" value="1"/>
</dbReference>
<comment type="subcellular location">
    <subcellularLocation>
        <location evidence="1 10">Cytoplasm</location>
    </subcellularLocation>
    <subcellularLocation>
        <location evidence="2">Nucleus</location>
        <location evidence="2">Nucleolus</location>
    </subcellularLocation>
</comment>
<feature type="region of interest" description="Disordered" evidence="11">
    <location>
        <begin position="360"/>
        <end position="402"/>
    </location>
</feature>
<keyword evidence="4 10" id="KW-0963">Cytoplasm</keyword>
<dbReference type="InterPro" id="IPR026258">
    <property type="entry name" value="SRP68"/>
</dbReference>
<dbReference type="PANTHER" id="PTHR12860:SF0">
    <property type="entry name" value="SIGNAL RECOGNITION PARTICLE SUBUNIT SRP68"/>
    <property type="match status" value="1"/>
</dbReference>
<evidence type="ECO:0000256" key="1">
    <source>
        <dbReference type="ARBA" id="ARBA00004496"/>
    </source>
</evidence>
<dbReference type="GO" id="GO:0005047">
    <property type="term" value="F:signal recognition particle binding"/>
    <property type="evidence" value="ECO:0007669"/>
    <property type="project" value="InterPro"/>
</dbReference>
<dbReference type="Proteomes" id="UP001303473">
    <property type="component" value="Unassembled WGS sequence"/>
</dbReference>
<evidence type="ECO:0000256" key="9">
    <source>
        <dbReference type="ARBA" id="ARBA00029498"/>
    </source>
</evidence>
<evidence type="ECO:0000313" key="13">
    <source>
        <dbReference type="Proteomes" id="UP001303473"/>
    </source>
</evidence>
<comment type="function">
    <text evidence="10">Component of the signal recognition particle (SRP) complex, a ribonucleoprotein complex that mediates the cotranslational targeting of secretory and membrane proteins to the endoplasmic reticulum (ER). The SRP complex interacts with the signal sequence in nascent secretory and membrane proteins and directs them to the membrane of the ER.</text>
</comment>
<feature type="region of interest" description="Disordered" evidence="11">
    <location>
        <begin position="599"/>
        <end position="651"/>
    </location>
</feature>
<dbReference type="PANTHER" id="PTHR12860">
    <property type="entry name" value="SIGNAL RECOGNITION PARTICLE 68 KDA PROTEIN"/>
    <property type="match status" value="1"/>
</dbReference>
<dbReference type="EMBL" id="MU853873">
    <property type="protein sequence ID" value="KAK3936776.1"/>
    <property type="molecule type" value="Genomic_DNA"/>
</dbReference>
<proteinExistence type="inferred from homology"/>
<evidence type="ECO:0000256" key="3">
    <source>
        <dbReference type="ARBA" id="ARBA00009352"/>
    </source>
</evidence>
<dbReference type="AlphaFoldDB" id="A0AAN6N1B2"/>
<evidence type="ECO:0000256" key="10">
    <source>
        <dbReference type="PIRNR" id="PIRNR038995"/>
    </source>
</evidence>
<comment type="caution">
    <text evidence="12">The sequence shown here is derived from an EMBL/GenBank/DDBJ whole genome shotgun (WGS) entry which is preliminary data.</text>
</comment>
<gene>
    <name evidence="12" type="ORF">QBC46DRAFT_357236</name>
</gene>